<reference evidence="1 2" key="1">
    <citation type="journal article" date="2009" name="PLoS ONE">
        <title>Genome sequence of the versatile fish pathogen Edwardsiella tarda provides insights into its adaptation to broad host ranges and intracellular niches.</title>
        <authorList>
            <person name="Wang Q."/>
            <person name="Yang M."/>
            <person name="Xiao J."/>
            <person name="Wu H."/>
            <person name="Wang X."/>
            <person name="Lv Y."/>
            <person name="Xu L."/>
            <person name="Zheng H."/>
            <person name="Wang S."/>
            <person name="Zhao G."/>
            <person name="Liu Q."/>
            <person name="Zhang Y."/>
        </authorList>
    </citation>
    <scope>NUCLEOTIDE SEQUENCE [LARGE SCALE GENOMIC DNA]</scope>
    <source>
        <strain evidence="2">EIB202 / CCTCC M208068</strain>
    </source>
</reference>
<accession>A0AAU8P424</accession>
<protein>
    <submittedName>
        <fullName evidence="1">Uncharacterized protein</fullName>
    </submittedName>
</protein>
<name>A0AAU8P424_EDWPI</name>
<dbReference type="Proteomes" id="UP000002634">
    <property type="component" value="Chromosome"/>
</dbReference>
<gene>
    <name evidence="1" type="ordered locus">ETAE_0255</name>
</gene>
<dbReference type="AlphaFoldDB" id="A0AAU8P424"/>
<proteinExistence type="predicted"/>
<keyword evidence="2" id="KW-1185">Reference proteome</keyword>
<dbReference type="EMBL" id="CP001135">
    <property type="protein sequence ID" value="ACY83102.1"/>
    <property type="molecule type" value="Genomic_DNA"/>
</dbReference>
<evidence type="ECO:0000313" key="2">
    <source>
        <dbReference type="Proteomes" id="UP000002634"/>
    </source>
</evidence>
<sequence>MHHTIEGTKTMDKKNKEVYIASLRQGTFHSELSSERAKDQSIQDYVSKEINFRANYVIEQVIEATRNKDKNIPLFFTLPEFFWNVRLNVLRSKDELYFLTDHMLEKLSDAQEFIMLNLPESQFGKIVLLAGTLAVLTEIDDSELFESLNYCLISNNFKKTQDGRFEKSVWPKRATSHIDYGVKDKITDNGFIFTIAKNLTIEVLNQSSFISEHDSSKGFDLLLDNKVLDDFPFSINICLDYIAVKQGARDDEMYEKEPVIDFLLSCGMSLSFDYTYPLSVKYAVMNDGMGDGSISYYSVYNKHLLSEIPSKRIHPALTLTKLSF</sequence>
<organism evidence="1 2">
    <name type="scientific">Edwardsiella piscicida</name>
    <dbReference type="NCBI Taxonomy" id="1263550"/>
    <lineage>
        <taxon>Bacteria</taxon>
        <taxon>Pseudomonadati</taxon>
        <taxon>Pseudomonadota</taxon>
        <taxon>Gammaproteobacteria</taxon>
        <taxon>Enterobacterales</taxon>
        <taxon>Hafniaceae</taxon>
        <taxon>Edwardsiella</taxon>
    </lineage>
</organism>
<evidence type="ECO:0000313" key="1">
    <source>
        <dbReference type="EMBL" id="ACY83102.1"/>
    </source>
</evidence>
<dbReference type="KEGG" id="etr:ETAE_0255"/>